<dbReference type="HOGENOM" id="CLU_090336_11_0_9"/>
<dbReference type="PANTHER" id="PTHR35526:SF3">
    <property type="entry name" value="ANTI-SIGMA-F FACTOR RSBW"/>
    <property type="match status" value="1"/>
</dbReference>
<evidence type="ECO:0000256" key="4">
    <source>
        <dbReference type="ARBA" id="ARBA00022777"/>
    </source>
</evidence>
<dbReference type="RefSeq" id="WP_039310610.1">
    <property type="nucleotide sequence ID" value="NZ_CP006905.1"/>
</dbReference>
<dbReference type="GO" id="GO:0106310">
    <property type="term" value="F:protein serine kinase activity"/>
    <property type="evidence" value="ECO:0007669"/>
    <property type="project" value="RHEA"/>
</dbReference>
<keyword evidence="4 7" id="KW-0418">Kinase</keyword>
<comment type="catalytic activity">
    <reaction evidence="7">
        <text>L-threonyl-[protein] + ATP = O-phospho-L-threonyl-[protein] + ADP + H(+)</text>
        <dbReference type="Rhea" id="RHEA:46608"/>
        <dbReference type="Rhea" id="RHEA-COMP:11060"/>
        <dbReference type="Rhea" id="RHEA-COMP:11605"/>
        <dbReference type="ChEBI" id="CHEBI:15378"/>
        <dbReference type="ChEBI" id="CHEBI:30013"/>
        <dbReference type="ChEBI" id="CHEBI:30616"/>
        <dbReference type="ChEBI" id="CHEBI:61977"/>
        <dbReference type="ChEBI" id="CHEBI:456216"/>
        <dbReference type="EC" id="2.7.11.1"/>
    </reaction>
</comment>
<evidence type="ECO:0000259" key="8">
    <source>
        <dbReference type="SMART" id="SM00387"/>
    </source>
</evidence>
<name>A0A0A7FWQ2_9CLOT</name>
<proteinExistence type="inferred from homology"/>
<evidence type="ECO:0000313" key="9">
    <source>
        <dbReference type="EMBL" id="AIY84047.1"/>
    </source>
</evidence>
<gene>
    <name evidence="7 9" type="primary">spoIIAB</name>
    <name evidence="9" type="ORF">U729_64</name>
</gene>
<dbReference type="Gene3D" id="3.30.565.10">
    <property type="entry name" value="Histidine kinase-like ATPase, C-terminal domain"/>
    <property type="match status" value="1"/>
</dbReference>
<comment type="similarity">
    <text evidence="7">Belongs to the anti-sigma-factor family.</text>
</comment>
<dbReference type="GO" id="GO:0005524">
    <property type="term" value="F:ATP binding"/>
    <property type="evidence" value="ECO:0007669"/>
    <property type="project" value="UniProtKB-KW"/>
</dbReference>
<organism evidence="9 10">
    <name type="scientific">Clostridium baratii str. Sullivan</name>
    <dbReference type="NCBI Taxonomy" id="1415775"/>
    <lineage>
        <taxon>Bacteria</taxon>
        <taxon>Bacillati</taxon>
        <taxon>Bacillota</taxon>
        <taxon>Clostridia</taxon>
        <taxon>Eubacteriales</taxon>
        <taxon>Clostridiaceae</taxon>
        <taxon>Clostridium</taxon>
    </lineage>
</organism>
<dbReference type="AlphaFoldDB" id="A0A0A7FWQ2"/>
<keyword evidence="6 7" id="KW-0749">Sporulation</keyword>
<dbReference type="InterPro" id="IPR036890">
    <property type="entry name" value="HATPase_C_sf"/>
</dbReference>
<dbReference type="GO" id="GO:0042174">
    <property type="term" value="P:negative regulation of sporulation resulting in formation of a cellular spore"/>
    <property type="evidence" value="ECO:0007669"/>
    <property type="project" value="InterPro"/>
</dbReference>
<dbReference type="InterPro" id="IPR050267">
    <property type="entry name" value="Anti-sigma-factor_SerPK"/>
</dbReference>
<comment type="function">
    <text evidence="7">Binds to sigma F and blocks its ability to form an RNA polymerase holoenzyme (E-sigma F). Phosphorylates SpoIIAA on a serine residue. This phosphorylation may enable SpoIIAA to act as an anti-anti-sigma factor that counteracts SpoIIAB and thus releases sigma F from inhibition.</text>
</comment>
<dbReference type="GO" id="GO:0016989">
    <property type="term" value="F:sigma factor antagonist activity"/>
    <property type="evidence" value="ECO:0007669"/>
    <property type="project" value="InterPro"/>
</dbReference>
<evidence type="ECO:0000256" key="3">
    <source>
        <dbReference type="ARBA" id="ARBA00022741"/>
    </source>
</evidence>
<dbReference type="STRING" id="1561.NPD11_2916"/>
<dbReference type="EMBL" id="CP006905">
    <property type="protein sequence ID" value="AIY84047.1"/>
    <property type="molecule type" value="Genomic_DNA"/>
</dbReference>
<evidence type="ECO:0000256" key="6">
    <source>
        <dbReference type="ARBA" id="ARBA00022969"/>
    </source>
</evidence>
<evidence type="ECO:0000256" key="5">
    <source>
        <dbReference type="ARBA" id="ARBA00022840"/>
    </source>
</evidence>
<dbReference type="NCBIfam" id="TIGR01925">
    <property type="entry name" value="spIIAB"/>
    <property type="match status" value="1"/>
</dbReference>
<dbReference type="PANTHER" id="PTHR35526">
    <property type="entry name" value="ANTI-SIGMA-F FACTOR RSBW-RELATED"/>
    <property type="match status" value="1"/>
</dbReference>
<dbReference type="Proteomes" id="UP000030635">
    <property type="component" value="Chromosome"/>
</dbReference>
<dbReference type="InterPro" id="IPR003594">
    <property type="entry name" value="HATPase_dom"/>
</dbReference>
<dbReference type="GeneID" id="60853571"/>
<dbReference type="GO" id="GO:0030436">
    <property type="term" value="P:asexual sporulation"/>
    <property type="evidence" value="ECO:0007669"/>
    <property type="project" value="UniProtKB-UniRule"/>
</dbReference>
<keyword evidence="1 7" id="KW-0723">Serine/threonine-protein kinase</keyword>
<dbReference type="eggNOG" id="COG2172">
    <property type="taxonomic scope" value="Bacteria"/>
</dbReference>
<dbReference type="HAMAP" id="MF_00637">
    <property type="entry name" value="Anti_sigma_F"/>
    <property type="match status" value="1"/>
</dbReference>
<keyword evidence="5 7" id="KW-0067">ATP-binding</keyword>
<accession>A0A0A7FWQ2</accession>
<evidence type="ECO:0000313" key="10">
    <source>
        <dbReference type="Proteomes" id="UP000030635"/>
    </source>
</evidence>
<keyword evidence="2 7" id="KW-0808">Transferase</keyword>
<dbReference type="KEGG" id="cbv:U729_64"/>
<keyword evidence="10" id="KW-1185">Reference proteome</keyword>
<sequence length="142" mass="15708">MYDNKISIEFLSKSQNEAFARVAIAAFVSQLDPTIEEITDVKTAVSEGVTNSIIHGYENSEDGIVKIDAKIKGTEVEIVISDFGKGIKDIEQAKEPLYTSRPDLERSGMGFTVMETFMDSLEVYSEEGKGTRVVIKKNFSAE</sequence>
<comment type="catalytic activity">
    <reaction evidence="7">
        <text>L-seryl-[protein] + ATP = O-phospho-L-seryl-[protein] + ADP + H(+)</text>
        <dbReference type="Rhea" id="RHEA:17989"/>
        <dbReference type="Rhea" id="RHEA-COMP:9863"/>
        <dbReference type="Rhea" id="RHEA-COMP:11604"/>
        <dbReference type="ChEBI" id="CHEBI:15378"/>
        <dbReference type="ChEBI" id="CHEBI:29999"/>
        <dbReference type="ChEBI" id="CHEBI:30616"/>
        <dbReference type="ChEBI" id="CHEBI:83421"/>
        <dbReference type="ChEBI" id="CHEBI:456216"/>
        <dbReference type="EC" id="2.7.11.1"/>
    </reaction>
</comment>
<dbReference type="InterPro" id="IPR010194">
    <property type="entry name" value="Anti-sigma_F"/>
</dbReference>
<dbReference type="SMART" id="SM00387">
    <property type="entry name" value="HATPase_c"/>
    <property type="match status" value="1"/>
</dbReference>
<protein>
    <recommendedName>
        <fullName evidence="7">Anti-sigma F factor</fullName>
        <ecNumber evidence="7">2.7.11.1</ecNumber>
    </recommendedName>
    <alternativeName>
        <fullName evidence="7">Stage II sporulation protein AB</fullName>
    </alternativeName>
</protein>
<feature type="domain" description="Histidine kinase/HSP90-like ATPase" evidence="8">
    <location>
        <begin position="36"/>
        <end position="141"/>
    </location>
</feature>
<reference evidence="9 10" key="1">
    <citation type="journal article" date="2015" name="Infect. Genet. Evol.">
        <title>Genomic sequences of six botulinum neurotoxin-producing strains representing three clostridial species illustrate the mobility and diversity of botulinum neurotoxin genes.</title>
        <authorList>
            <person name="Smith T.J."/>
            <person name="Hill K.K."/>
            <person name="Xie G."/>
            <person name="Foley B.T."/>
            <person name="Williamson C.H."/>
            <person name="Foster J.T."/>
            <person name="Johnson S.L."/>
            <person name="Chertkov O."/>
            <person name="Teshima H."/>
            <person name="Gibbons H.S."/>
            <person name="Johnsky L.A."/>
            <person name="Karavis M.A."/>
            <person name="Smith L.A."/>
        </authorList>
    </citation>
    <scope>NUCLEOTIDE SEQUENCE [LARGE SCALE GENOMIC DNA]</scope>
    <source>
        <strain evidence="9">Sullivan</strain>
    </source>
</reference>
<dbReference type="OrthoDB" id="9768808at2"/>
<dbReference type="GO" id="GO:0030435">
    <property type="term" value="P:sporulation resulting in formation of a cellular spore"/>
    <property type="evidence" value="ECO:0007669"/>
    <property type="project" value="UniProtKB-KW"/>
</dbReference>
<keyword evidence="3 7" id="KW-0547">Nucleotide-binding</keyword>
<dbReference type="EC" id="2.7.11.1" evidence="7"/>
<dbReference type="GO" id="GO:0004674">
    <property type="term" value="F:protein serine/threonine kinase activity"/>
    <property type="evidence" value="ECO:0007669"/>
    <property type="project" value="UniProtKB-KW"/>
</dbReference>
<evidence type="ECO:0000256" key="2">
    <source>
        <dbReference type="ARBA" id="ARBA00022679"/>
    </source>
</evidence>
<dbReference type="SUPFAM" id="SSF55874">
    <property type="entry name" value="ATPase domain of HSP90 chaperone/DNA topoisomerase II/histidine kinase"/>
    <property type="match status" value="1"/>
</dbReference>
<evidence type="ECO:0000256" key="7">
    <source>
        <dbReference type="HAMAP-Rule" id="MF_00637"/>
    </source>
</evidence>
<evidence type="ECO:0000256" key="1">
    <source>
        <dbReference type="ARBA" id="ARBA00022527"/>
    </source>
</evidence>
<dbReference type="Pfam" id="PF13581">
    <property type="entry name" value="HATPase_c_2"/>
    <property type="match status" value="1"/>
</dbReference>